<reference evidence="2 3" key="1">
    <citation type="submission" date="2021-06" db="EMBL/GenBank/DDBJ databases">
        <title>Bacillus sp. RD4P76, an endophyte from a halophyte.</title>
        <authorList>
            <person name="Sun J.-Q."/>
        </authorList>
    </citation>
    <scope>NUCLEOTIDE SEQUENCE [LARGE SCALE GENOMIC DNA]</scope>
    <source>
        <strain evidence="2 3">CGMCC 1.15917</strain>
    </source>
</reference>
<gene>
    <name evidence="2" type="ORF">KS419_23755</name>
</gene>
<dbReference type="InterPro" id="IPR012907">
    <property type="entry name" value="Peptidase_S11_C"/>
</dbReference>
<dbReference type="SMART" id="SM00936">
    <property type="entry name" value="PBP5_C"/>
    <property type="match status" value="1"/>
</dbReference>
<evidence type="ECO:0000259" key="1">
    <source>
        <dbReference type="SMART" id="SM00936"/>
    </source>
</evidence>
<dbReference type="InterPro" id="IPR001967">
    <property type="entry name" value="Peptidase_S11_N"/>
</dbReference>
<organism evidence="2 3">
    <name type="scientific">Evansella tamaricis</name>
    <dbReference type="NCBI Taxonomy" id="2069301"/>
    <lineage>
        <taxon>Bacteria</taxon>
        <taxon>Bacillati</taxon>
        <taxon>Bacillota</taxon>
        <taxon>Bacilli</taxon>
        <taxon>Bacillales</taxon>
        <taxon>Bacillaceae</taxon>
        <taxon>Evansella</taxon>
    </lineage>
</organism>
<keyword evidence="3" id="KW-1185">Reference proteome</keyword>
<dbReference type="PANTHER" id="PTHR21581">
    <property type="entry name" value="D-ALANYL-D-ALANINE CARBOXYPEPTIDASE"/>
    <property type="match status" value="1"/>
</dbReference>
<dbReference type="Pfam" id="PF07943">
    <property type="entry name" value="PBP5_C"/>
    <property type="match status" value="1"/>
</dbReference>
<name>A0ABS6JM61_9BACI</name>
<dbReference type="Pfam" id="PF00768">
    <property type="entry name" value="Peptidase_S11"/>
    <property type="match status" value="1"/>
</dbReference>
<protein>
    <submittedName>
        <fullName evidence="2">D-alanyl-D-alanine carboxypeptidase</fullName>
    </submittedName>
</protein>
<dbReference type="PANTHER" id="PTHR21581:SF6">
    <property type="entry name" value="TRAFFICKING PROTEIN PARTICLE COMPLEX SUBUNIT 12"/>
    <property type="match status" value="1"/>
</dbReference>
<keyword evidence="2" id="KW-0121">Carboxypeptidase</keyword>
<evidence type="ECO:0000313" key="3">
    <source>
        <dbReference type="Proteomes" id="UP000784880"/>
    </source>
</evidence>
<dbReference type="GO" id="GO:0004180">
    <property type="term" value="F:carboxypeptidase activity"/>
    <property type="evidence" value="ECO:0007669"/>
    <property type="project" value="UniProtKB-KW"/>
</dbReference>
<proteinExistence type="predicted"/>
<keyword evidence="2" id="KW-0378">Hydrolase</keyword>
<accession>A0ABS6JM61</accession>
<comment type="caution">
    <text evidence="2">The sequence shown here is derived from an EMBL/GenBank/DDBJ whole genome shotgun (WGS) entry which is preliminary data.</text>
</comment>
<feature type="domain" description="Peptidase S11 D-Ala-D-Ala carboxypeptidase A C-terminal" evidence="1">
    <location>
        <begin position="288"/>
        <end position="379"/>
    </location>
</feature>
<dbReference type="Proteomes" id="UP000784880">
    <property type="component" value="Unassembled WGS sequence"/>
</dbReference>
<sequence>MVKKKNGGIGLKKSFIVFLVGLYLLFGGGITTYGEEPGIDLASQATSAILIERDTGEVLFEKNSKEQLPPASMTKVMTMLLIMEAIDTGKIKWSDKVRTSERAASMGGSQIFLEPGEEMTVEEMMKGIAIASGNDASVAMAEHLAGSEEQFVNLMNEKAKELGLKNTKFLNSNGLPAENHYSSAEDLALMAKELLKYEEITKYTSLYEDYLREDTEDKFWLVNTNKLVKFYPGVDGLKTGFTNEAKYCLTASANKDGMRIIAVVMGAPTPKDRNRQVTEMLDYAYSQYELQPRYQRGDVLGEAKVSKGSTVTVPVETEENISLLLKKGESPEGITERLELNQSISAPVKKGDPLGTLFVEKDGEVLMQSKVVAESDVAKASLWTLMKRTTSILVGKNGF</sequence>
<keyword evidence="2" id="KW-0645">Protease</keyword>
<evidence type="ECO:0000313" key="2">
    <source>
        <dbReference type="EMBL" id="MBU9714764.1"/>
    </source>
</evidence>
<dbReference type="EMBL" id="JAHQCS010000184">
    <property type="protein sequence ID" value="MBU9714764.1"/>
    <property type="molecule type" value="Genomic_DNA"/>
</dbReference>